<dbReference type="InterPro" id="IPR042239">
    <property type="entry name" value="Nop_C"/>
</dbReference>
<dbReference type="Gene3D" id="1.10.287.660">
    <property type="entry name" value="Helix hairpin bin"/>
    <property type="match status" value="1"/>
</dbReference>
<dbReference type="Proteomes" id="UP000057043">
    <property type="component" value="Unassembled WGS sequence"/>
</dbReference>
<dbReference type="EMBL" id="LGHB01000009">
    <property type="protein sequence ID" value="KUK96691.1"/>
    <property type="molecule type" value="Genomic_DNA"/>
</dbReference>
<dbReference type="GO" id="GO:0030515">
    <property type="term" value="F:snoRNA binding"/>
    <property type="evidence" value="ECO:0007669"/>
    <property type="project" value="InterPro"/>
</dbReference>
<dbReference type="InterPro" id="IPR002687">
    <property type="entry name" value="Nop_dom"/>
</dbReference>
<keyword evidence="1" id="KW-0175">Coiled coil</keyword>
<evidence type="ECO:0000313" key="5">
    <source>
        <dbReference type="Proteomes" id="UP000053961"/>
    </source>
</evidence>
<dbReference type="PATRIC" id="fig|301375.6.peg.2264"/>
<evidence type="ECO:0000313" key="6">
    <source>
        <dbReference type="Proteomes" id="UP000057043"/>
    </source>
</evidence>
<accession>A0A101IK04</accession>
<organism evidence="4 5">
    <name type="scientific">Methanothrix harundinacea</name>
    <dbReference type="NCBI Taxonomy" id="301375"/>
    <lineage>
        <taxon>Archaea</taxon>
        <taxon>Methanobacteriati</taxon>
        <taxon>Methanobacteriota</taxon>
        <taxon>Stenosarchaea group</taxon>
        <taxon>Methanomicrobia</taxon>
        <taxon>Methanotrichales</taxon>
        <taxon>Methanotrichaceae</taxon>
        <taxon>Methanothrix</taxon>
    </lineage>
</organism>
<feature type="coiled-coil region" evidence="1">
    <location>
        <begin position="102"/>
        <end position="129"/>
    </location>
</feature>
<dbReference type="InterPro" id="IPR029012">
    <property type="entry name" value="Helix_hairpin_bin_sf"/>
</dbReference>
<dbReference type="Gene3D" id="1.10.246.90">
    <property type="entry name" value="Nop domain"/>
    <property type="match status" value="1"/>
</dbReference>
<sequence length="306" mass="33598">MKITTWFGTLDAESEEVSLGGRSDEMAERLMGISEDEASSGFEGQGVSVRGEGGVVQLDLRAIALEGGLFRDDEEYNAALRSTALDLVRKKLRASAGAEAELLQTIEALDDLNEVINRLEERLYEWSRLSDDRRLRGRALAESLSGEEGSIGILARSVRELYEARESVQMSLETATAQIAPNLSNLAGPLIAARMISRAGGLKRLSEMPASAIQVMGAEKALFKHLRGKAPSPKHGMIYRHPAVMGTTRRLRGRAARALAAKLAIAARIDRYSGELNPNLKLVLERRIDEIKNSPLGKRRKRRPGR</sequence>
<dbReference type="GO" id="GO:0031428">
    <property type="term" value="C:box C/D methylation guide snoRNP complex"/>
    <property type="evidence" value="ECO:0007669"/>
    <property type="project" value="InterPro"/>
</dbReference>
<dbReference type="InterPro" id="IPR036070">
    <property type="entry name" value="Nop_dom_sf"/>
</dbReference>
<comment type="caution">
    <text evidence="4">The sequence shown here is derived from an EMBL/GenBank/DDBJ whole genome shotgun (WGS) entry which is preliminary data.</text>
</comment>
<dbReference type="EMBL" id="LGFT01000010">
    <property type="protein sequence ID" value="KUK45003.1"/>
    <property type="molecule type" value="Genomic_DNA"/>
</dbReference>
<evidence type="ECO:0000313" key="3">
    <source>
        <dbReference type="EMBL" id="KUK45003.1"/>
    </source>
</evidence>
<dbReference type="Pfam" id="PF01798">
    <property type="entry name" value="Nop"/>
    <property type="match status" value="1"/>
</dbReference>
<dbReference type="InterPro" id="IPR045056">
    <property type="entry name" value="Nop56/Nop58"/>
</dbReference>
<evidence type="ECO:0000259" key="2">
    <source>
        <dbReference type="PROSITE" id="PS51358"/>
    </source>
</evidence>
<dbReference type="PANTHER" id="PTHR10894:SF0">
    <property type="entry name" value="NUCLEOLAR PROTEIN 56"/>
    <property type="match status" value="1"/>
</dbReference>
<evidence type="ECO:0000313" key="4">
    <source>
        <dbReference type="EMBL" id="KUK96691.1"/>
    </source>
</evidence>
<dbReference type="SUPFAM" id="SSF89124">
    <property type="entry name" value="Nop domain"/>
    <property type="match status" value="1"/>
</dbReference>
<proteinExistence type="predicted"/>
<gene>
    <name evidence="3" type="ORF">XD72_0602</name>
    <name evidence="4" type="ORF">XE07_0900</name>
</gene>
<reference evidence="4" key="1">
    <citation type="journal article" date="2015" name="MBio">
        <title>Genome-resolved metagenomic analysis reveals roles for candidate phyla and other microbial community members in biogeochemical transformations in oil reservoirs.</title>
        <authorList>
            <person name="Hu P."/>
            <person name="Tom L."/>
            <person name="Singh A."/>
            <person name="Thomas B.C."/>
            <person name="Baker B.J."/>
            <person name="Piceno Y.M."/>
            <person name="Andersen G.L."/>
            <person name="Banfield J.F."/>
        </authorList>
    </citation>
    <scope>NUCLEOTIDE SEQUENCE [LARGE SCALE GENOMIC DNA]</scope>
    <source>
        <strain evidence="4">56_747</strain>
    </source>
</reference>
<evidence type="ECO:0000256" key="1">
    <source>
        <dbReference type="SAM" id="Coils"/>
    </source>
</evidence>
<reference evidence="5 6" key="2">
    <citation type="journal article" date="2015" name="MBio">
        <title>Genome-Resolved Metagenomic Analysis Reveals Roles for Candidate Phyla and Other Microbial Community Members in Biogeochemical Transformations in Oil Reservoirs.</title>
        <authorList>
            <person name="Hu P."/>
            <person name="Tom L."/>
            <person name="Singh A."/>
            <person name="Thomas B.C."/>
            <person name="Baker B.J."/>
            <person name="Piceno Y.M."/>
            <person name="Andersen G.L."/>
            <person name="Banfield J.F."/>
        </authorList>
    </citation>
    <scope>NUCLEOTIDE SEQUENCE [LARGE SCALE GENOMIC DNA]</scope>
    <source>
        <strain evidence="3">57_489</strain>
    </source>
</reference>
<protein>
    <submittedName>
        <fullName evidence="4">Putative snoRNA binding domain protein</fullName>
    </submittedName>
</protein>
<name>A0A101IK04_9EURY</name>
<dbReference type="PROSITE" id="PS51358">
    <property type="entry name" value="NOP"/>
    <property type="match status" value="1"/>
</dbReference>
<dbReference type="AlphaFoldDB" id="A0A101IK04"/>
<dbReference type="Proteomes" id="UP000053961">
    <property type="component" value="Unassembled WGS sequence"/>
</dbReference>
<dbReference type="PANTHER" id="PTHR10894">
    <property type="entry name" value="NUCLEOLAR PROTEIN 5 NUCLEOLAR PROTEIN NOP5 NOP58"/>
    <property type="match status" value="1"/>
</dbReference>
<feature type="domain" description="Nop" evidence="2">
    <location>
        <begin position="179"/>
        <end position="293"/>
    </location>
</feature>